<dbReference type="Pfam" id="PF16167">
    <property type="entry name" value="DUF4871"/>
    <property type="match status" value="1"/>
</dbReference>
<proteinExistence type="predicted"/>
<evidence type="ECO:0000313" key="3">
    <source>
        <dbReference type="Proteomes" id="UP000252585"/>
    </source>
</evidence>
<reference evidence="2 3" key="1">
    <citation type="submission" date="2018-07" db="EMBL/GenBank/DDBJ databases">
        <title>Genomic Encyclopedia of Type Strains, Phase IV (KMG-IV): sequencing the most valuable type-strain genomes for metagenomic binning, comparative biology and taxonomic classification.</title>
        <authorList>
            <person name="Goeker M."/>
        </authorList>
    </citation>
    <scope>NUCLEOTIDE SEQUENCE [LARGE SCALE GENOMIC DNA]</scope>
    <source>
        <strain evidence="2 3">DSM 27696</strain>
    </source>
</reference>
<feature type="chain" id="PRO_5016801700" evidence="1">
    <location>
        <begin position="21"/>
        <end position="162"/>
    </location>
</feature>
<dbReference type="PROSITE" id="PS51257">
    <property type="entry name" value="PROKAR_LIPOPROTEIN"/>
    <property type="match status" value="1"/>
</dbReference>
<accession>A0A368Y9M2</accession>
<evidence type="ECO:0000313" key="2">
    <source>
        <dbReference type="EMBL" id="RCW76970.1"/>
    </source>
</evidence>
<dbReference type="EMBL" id="QPJJ01000002">
    <property type="protein sequence ID" value="RCW76970.1"/>
    <property type="molecule type" value="Genomic_DNA"/>
</dbReference>
<dbReference type="InterPro" id="IPR032366">
    <property type="entry name" value="DUF4871"/>
</dbReference>
<dbReference type="RefSeq" id="WP_114351729.1">
    <property type="nucleotide sequence ID" value="NZ_QPJJ01000002.1"/>
</dbReference>
<organism evidence="2 3">
    <name type="scientific">Saliterribacillus persicus</name>
    <dbReference type="NCBI Taxonomy" id="930114"/>
    <lineage>
        <taxon>Bacteria</taxon>
        <taxon>Bacillati</taxon>
        <taxon>Bacillota</taxon>
        <taxon>Bacilli</taxon>
        <taxon>Bacillales</taxon>
        <taxon>Bacillaceae</taxon>
        <taxon>Saliterribacillus</taxon>
    </lineage>
</organism>
<dbReference type="AlphaFoldDB" id="A0A368Y9M2"/>
<dbReference type="Proteomes" id="UP000252585">
    <property type="component" value="Unassembled WGS sequence"/>
</dbReference>
<evidence type="ECO:0000256" key="1">
    <source>
        <dbReference type="SAM" id="SignalP"/>
    </source>
</evidence>
<protein>
    <submittedName>
        <fullName evidence="2">Uncharacterized protein DUF4871</fullName>
    </submittedName>
</protein>
<feature type="signal peptide" evidence="1">
    <location>
        <begin position="1"/>
        <end position="20"/>
    </location>
</feature>
<keyword evidence="3" id="KW-1185">Reference proteome</keyword>
<dbReference type="Gene3D" id="2.60.40.3830">
    <property type="match status" value="1"/>
</dbReference>
<comment type="caution">
    <text evidence="2">The sequence shown here is derived from an EMBL/GenBank/DDBJ whole genome shotgun (WGS) entry which is preliminary data.</text>
</comment>
<dbReference type="OrthoDB" id="2381403at2"/>
<gene>
    <name evidence="2" type="ORF">DFR57_102245</name>
</gene>
<sequence>MKKVLLAIFLIGMLVGCSDAADPIAEEAWEITPTFTVEGEEREIVFRGFKNEVAFMDGMDFTKGEEYKTRWFFWGEELEEVNKGSFTLVGNHQETGEEVTLVESTAWELLNPTYKETATKTILGAQSSQHTVFSLPTAGLWRLDAYIGDKLYGNIVIEVKEG</sequence>
<name>A0A368Y9M2_9BACI</name>
<keyword evidence="1" id="KW-0732">Signal</keyword>